<keyword evidence="4" id="KW-0813">Transport</keyword>
<feature type="transmembrane region" description="Helical" evidence="8">
    <location>
        <begin position="142"/>
        <end position="164"/>
    </location>
</feature>
<dbReference type="Gene3D" id="1.20.1420.30">
    <property type="entry name" value="NCX, central ion-binding region"/>
    <property type="match status" value="1"/>
</dbReference>
<keyword evidence="4" id="KW-0406">Ion transport</keyword>
<gene>
    <name evidence="10" type="ORF">BpHYR1_016867</name>
</gene>
<dbReference type="Pfam" id="PF01699">
    <property type="entry name" value="Na_Ca_ex"/>
    <property type="match status" value="1"/>
</dbReference>
<keyword evidence="6 8" id="KW-1133">Transmembrane helix</keyword>
<evidence type="ECO:0000256" key="4">
    <source>
        <dbReference type="ARBA" id="ARBA00022568"/>
    </source>
</evidence>
<sequence>MGLLLNQKLVCVICLIGSCSIIATSKYLSRKLIDDTKNTYTSNKNSTECRNRTIDEFPADFMSEQERRNGGIIVHILVTIYLFCAIAIVCDEYFVQSLNRISTDLQLRDDVAGATFMAAGSSSPELFTSLVGVLIAKSDVGVGTIVGSAVFNVLFIVSLCALTAKSVLSIDWFPITRDSVYYL</sequence>
<dbReference type="PANTHER" id="PTHR10846">
    <property type="entry name" value="SODIUM/POTASSIUM/CALCIUM EXCHANGER"/>
    <property type="match status" value="1"/>
</dbReference>
<comment type="subcellular location">
    <subcellularLocation>
        <location evidence="1">Membrane</location>
        <topology evidence="1">Multi-pass membrane protein</topology>
    </subcellularLocation>
</comment>
<keyword evidence="7 8" id="KW-0472">Membrane</keyword>
<evidence type="ECO:0000313" key="10">
    <source>
        <dbReference type="EMBL" id="RMZ95274.1"/>
    </source>
</evidence>
<dbReference type="InterPro" id="IPR004481">
    <property type="entry name" value="K/Na/Ca-exchanger"/>
</dbReference>
<dbReference type="OrthoDB" id="2127281at2759"/>
<protein>
    <submittedName>
        <fullName evidence="10">Sodium potassium calcium exchanger</fullName>
    </submittedName>
</protein>
<name>A0A3M7P997_BRAPC</name>
<keyword evidence="5 8" id="KW-0812">Transmembrane</keyword>
<evidence type="ECO:0000256" key="3">
    <source>
        <dbReference type="ARBA" id="ARBA00022449"/>
    </source>
</evidence>
<evidence type="ECO:0000256" key="1">
    <source>
        <dbReference type="ARBA" id="ARBA00004141"/>
    </source>
</evidence>
<evidence type="ECO:0000256" key="6">
    <source>
        <dbReference type="ARBA" id="ARBA00022989"/>
    </source>
</evidence>
<evidence type="ECO:0000256" key="5">
    <source>
        <dbReference type="ARBA" id="ARBA00022692"/>
    </source>
</evidence>
<evidence type="ECO:0000256" key="7">
    <source>
        <dbReference type="ARBA" id="ARBA00023136"/>
    </source>
</evidence>
<dbReference type="PANTHER" id="PTHR10846:SF73">
    <property type="entry name" value="SODIUM_CALCIUM EXCHANGER MEMBRANE REGION DOMAIN-CONTAINING PROTEIN"/>
    <property type="match status" value="1"/>
</dbReference>
<evidence type="ECO:0000259" key="9">
    <source>
        <dbReference type="Pfam" id="PF01699"/>
    </source>
</evidence>
<proteinExistence type="inferred from homology"/>
<dbReference type="AlphaFoldDB" id="A0A3M7P997"/>
<feature type="domain" description="Sodium/calcium exchanger membrane region" evidence="9">
    <location>
        <begin position="76"/>
        <end position="165"/>
    </location>
</feature>
<reference evidence="10 11" key="1">
    <citation type="journal article" date="2018" name="Sci. Rep.">
        <title>Genomic signatures of local adaptation to the degree of environmental predictability in rotifers.</title>
        <authorList>
            <person name="Franch-Gras L."/>
            <person name="Hahn C."/>
            <person name="Garcia-Roger E.M."/>
            <person name="Carmona M.J."/>
            <person name="Serra M."/>
            <person name="Gomez A."/>
        </authorList>
    </citation>
    <scope>NUCLEOTIDE SEQUENCE [LARGE SCALE GENOMIC DNA]</scope>
    <source>
        <strain evidence="10">HYR1</strain>
    </source>
</reference>
<dbReference type="InterPro" id="IPR044880">
    <property type="entry name" value="NCX_ion-bd_dom_sf"/>
</dbReference>
<dbReference type="GO" id="GO:0005262">
    <property type="term" value="F:calcium channel activity"/>
    <property type="evidence" value="ECO:0007669"/>
    <property type="project" value="TreeGrafter"/>
</dbReference>
<dbReference type="STRING" id="10195.A0A3M7P997"/>
<keyword evidence="4" id="KW-0109">Calcium transport</keyword>
<keyword evidence="11" id="KW-1185">Reference proteome</keyword>
<evidence type="ECO:0000313" key="11">
    <source>
        <dbReference type="Proteomes" id="UP000276133"/>
    </source>
</evidence>
<dbReference type="Proteomes" id="UP000276133">
    <property type="component" value="Unassembled WGS sequence"/>
</dbReference>
<keyword evidence="4" id="KW-0106">Calcium</keyword>
<evidence type="ECO:0000256" key="2">
    <source>
        <dbReference type="ARBA" id="ARBA00005364"/>
    </source>
</evidence>
<dbReference type="EMBL" id="REGN01012477">
    <property type="protein sequence ID" value="RMZ95274.1"/>
    <property type="molecule type" value="Genomic_DNA"/>
</dbReference>
<keyword evidence="3" id="KW-0050">Antiport</keyword>
<feature type="transmembrane region" description="Helical" evidence="8">
    <location>
        <begin position="72"/>
        <end position="90"/>
    </location>
</feature>
<dbReference type="GO" id="GO:0008273">
    <property type="term" value="F:calcium, potassium:sodium antiporter activity"/>
    <property type="evidence" value="ECO:0007669"/>
    <property type="project" value="TreeGrafter"/>
</dbReference>
<comment type="similarity">
    <text evidence="2">Belongs to the Ca(2+):cation antiporter (CaCA) (TC 2.A.19) family. SLC24A subfamily.</text>
</comment>
<dbReference type="GO" id="GO:0006874">
    <property type="term" value="P:intracellular calcium ion homeostasis"/>
    <property type="evidence" value="ECO:0007669"/>
    <property type="project" value="TreeGrafter"/>
</dbReference>
<dbReference type="InterPro" id="IPR004837">
    <property type="entry name" value="NaCa_Exmemb"/>
</dbReference>
<feature type="non-terminal residue" evidence="10">
    <location>
        <position position="183"/>
    </location>
</feature>
<comment type="caution">
    <text evidence="10">The sequence shown here is derived from an EMBL/GenBank/DDBJ whole genome shotgun (WGS) entry which is preliminary data.</text>
</comment>
<feature type="transmembrane region" description="Helical" evidence="8">
    <location>
        <begin position="9"/>
        <end position="28"/>
    </location>
</feature>
<evidence type="ECO:0000256" key="8">
    <source>
        <dbReference type="SAM" id="Phobius"/>
    </source>
</evidence>
<organism evidence="10 11">
    <name type="scientific">Brachionus plicatilis</name>
    <name type="common">Marine rotifer</name>
    <name type="synonym">Brachionus muelleri</name>
    <dbReference type="NCBI Taxonomy" id="10195"/>
    <lineage>
        <taxon>Eukaryota</taxon>
        <taxon>Metazoa</taxon>
        <taxon>Spiralia</taxon>
        <taxon>Gnathifera</taxon>
        <taxon>Rotifera</taxon>
        <taxon>Eurotatoria</taxon>
        <taxon>Monogononta</taxon>
        <taxon>Pseudotrocha</taxon>
        <taxon>Ploima</taxon>
        <taxon>Brachionidae</taxon>
        <taxon>Brachionus</taxon>
    </lineage>
</organism>
<accession>A0A3M7P997</accession>
<dbReference type="GO" id="GO:0005886">
    <property type="term" value="C:plasma membrane"/>
    <property type="evidence" value="ECO:0007669"/>
    <property type="project" value="TreeGrafter"/>
</dbReference>